<gene>
    <name evidence="1" type="ORF">V1477_012795</name>
</gene>
<keyword evidence="2" id="KW-1185">Reference proteome</keyword>
<accession>A0ABD2BU25</accession>
<comment type="caution">
    <text evidence="1">The sequence shown here is derived from an EMBL/GenBank/DDBJ whole genome shotgun (WGS) entry which is preliminary data.</text>
</comment>
<sequence length="132" mass="14925">MSGLWPTYIVSGSVVLWTSTNLNAKWGYAASGDDNNVGSLADLYSFWFSCALDFDQLKCEVGIHGFGRRQQCRVFGRPFVVSGSVTYMRSGDSRLRMTTTKLRLRPTYTVPGSVVRWTSTSELRNFRTFEEL</sequence>
<protein>
    <submittedName>
        <fullName evidence="1">Uncharacterized protein</fullName>
    </submittedName>
</protein>
<evidence type="ECO:0000313" key="1">
    <source>
        <dbReference type="EMBL" id="KAL2736286.1"/>
    </source>
</evidence>
<name>A0ABD2BU25_VESMC</name>
<reference evidence="1 2" key="1">
    <citation type="journal article" date="2024" name="Ann. Entomol. Soc. Am.">
        <title>Genomic analyses of the southern and eastern yellowjacket wasps (Hymenoptera: Vespidae) reveal evolutionary signatures of social life.</title>
        <authorList>
            <person name="Catto M.A."/>
            <person name="Caine P.B."/>
            <person name="Orr S.E."/>
            <person name="Hunt B.G."/>
            <person name="Goodisman M.A.D."/>
        </authorList>
    </citation>
    <scope>NUCLEOTIDE SEQUENCE [LARGE SCALE GENOMIC DNA]</scope>
    <source>
        <strain evidence="1">232</strain>
        <tissue evidence="1">Head and thorax</tissue>
    </source>
</reference>
<dbReference type="EMBL" id="JAYRBN010000066">
    <property type="protein sequence ID" value="KAL2736286.1"/>
    <property type="molecule type" value="Genomic_DNA"/>
</dbReference>
<dbReference type="AlphaFoldDB" id="A0ABD2BU25"/>
<dbReference type="Proteomes" id="UP001607303">
    <property type="component" value="Unassembled WGS sequence"/>
</dbReference>
<organism evidence="1 2">
    <name type="scientific">Vespula maculifrons</name>
    <name type="common">Eastern yellow jacket</name>
    <name type="synonym">Wasp</name>
    <dbReference type="NCBI Taxonomy" id="7453"/>
    <lineage>
        <taxon>Eukaryota</taxon>
        <taxon>Metazoa</taxon>
        <taxon>Ecdysozoa</taxon>
        <taxon>Arthropoda</taxon>
        <taxon>Hexapoda</taxon>
        <taxon>Insecta</taxon>
        <taxon>Pterygota</taxon>
        <taxon>Neoptera</taxon>
        <taxon>Endopterygota</taxon>
        <taxon>Hymenoptera</taxon>
        <taxon>Apocrita</taxon>
        <taxon>Aculeata</taxon>
        <taxon>Vespoidea</taxon>
        <taxon>Vespidae</taxon>
        <taxon>Vespinae</taxon>
        <taxon>Vespula</taxon>
    </lineage>
</organism>
<evidence type="ECO:0000313" key="2">
    <source>
        <dbReference type="Proteomes" id="UP001607303"/>
    </source>
</evidence>
<proteinExistence type="predicted"/>